<protein>
    <submittedName>
        <fullName evidence="3">Protein Mabiki</fullName>
    </submittedName>
</protein>
<proteinExistence type="predicted"/>
<feature type="region of interest" description="Disordered" evidence="1">
    <location>
        <begin position="1"/>
        <end position="35"/>
    </location>
</feature>
<reference evidence="3" key="1">
    <citation type="submission" date="2025-08" db="UniProtKB">
        <authorList>
            <consortium name="RefSeq"/>
        </authorList>
    </citation>
    <scope>IDENTIFICATION</scope>
    <source>
        <strain evidence="3">11010-0011.00</strain>
        <tissue evidence="3">Whole body</tissue>
    </source>
</reference>
<evidence type="ECO:0000256" key="1">
    <source>
        <dbReference type="SAM" id="MobiDB-lite"/>
    </source>
</evidence>
<dbReference type="OrthoDB" id="8061986at2759"/>
<name>A0A6J2TNU7_DROLE</name>
<dbReference type="GeneID" id="115626083"/>
<gene>
    <name evidence="3" type="primary">LOC115626083</name>
</gene>
<feature type="compositionally biased region" description="Basic and acidic residues" evidence="1">
    <location>
        <begin position="12"/>
        <end position="25"/>
    </location>
</feature>
<evidence type="ECO:0000313" key="3">
    <source>
        <dbReference type="RefSeq" id="XP_030377195.1"/>
    </source>
</evidence>
<keyword evidence="2" id="KW-1185">Reference proteome</keyword>
<evidence type="ECO:0000313" key="2">
    <source>
        <dbReference type="Proteomes" id="UP000504634"/>
    </source>
</evidence>
<organism evidence="2 3">
    <name type="scientific">Drosophila lebanonensis</name>
    <name type="common">Fruit fly</name>
    <name type="synonym">Scaptodrosophila lebanonensis</name>
    <dbReference type="NCBI Taxonomy" id="7225"/>
    <lineage>
        <taxon>Eukaryota</taxon>
        <taxon>Metazoa</taxon>
        <taxon>Ecdysozoa</taxon>
        <taxon>Arthropoda</taxon>
        <taxon>Hexapoda</taxon>
        <taxon>Insecta</taxon>
        <taxon>Pterygota</taxon>
        <taxon>Neoptera</taxon>
        <taxon>Endopterygota</taxon>
        <taxon>Diptera</taxon>
        <taxon>Brachycera</taxon>
        <taxon>Muscomorpha</taxon>
        <taxon>Ephydroidea</taxon>
        <taxon>Drosophilidae</taxon>
        <taxon>Scaptodrosophila</taxon>
    </lineage>
</organism>
<sequence length="174" mass="20561">MEHASNYSHKKFSTEKRKREMDEHPMTTADQLPAKRQQGQAFFRPWLDSKTDKPLSQTPADVPQYHANMVRSQTPRLRSPQAQERRDRNTRACLLYRRAKHTQEAIMEQQCVEYRAQHAAMLDQQLRLSFYYRQLLQQAVFQRAVAGFPLPQQQQQFLQQMALSQQLLIFGATR</sequence>
<dbReference type="Proteomes" id="UP000504634">
    <property type="component" value="Unplaced"/>
</dbReference>
<dbReference type="AlphaFoldDB" id="A0A6J2TNU7"/>
<accession>A0A6J2TNU7</accession>
<dbReference type="RefSeq" id="XP_030377195.1">
    <property type="nucleotide sequence ID" value="XM_030521335.1"/>
</dbReference>